<evidence type="ECO:0000256" key="1">
    <source>
        <dbReference type="SAM" id="MobiDB-lite"/>
    </source>
</evidence>
<reference evidence="2 3" key="1">
    <citation type="journal article" date="2014" name="Agronomy (Basel)">
        <title>A Draft Genome Sequence for Ensete ventricosum, the Drought-Tolerant Tree Against Hunger.</title>
        <authorList>
            <person name="Harrison J."/>
            <person name="Moore K.A."/>
            <person name="Paszkiewicz K."/>
            <person name="Jones T."/>
            <person name="Grant M."/>
            <person name="Ambacheew D."/>
            <person name="Muzemil S."/>
            <person name="Studholme D.J."/>
        </authorList>
    </citation>
    <scope>NUCLEOTIDE SEQUENCE [LARGE SCALE GENOMIC DNA]</scope>
</reference>
<accession>A0A426ZF30</accession>
<evidence type="ECO:0000313" key="2">
    <source>
        <dbReference type="EMBL" id="RRT62579.1"/>
    </source>
</evidence>
<proteinExistence type="predicted"/>
<feature type="compositionally biased region" description="Basic and acidic residues" evidence="1">
    <location>
        <begin position="1"/>
        <end position="24"/>
    </location>
</feature>
<dbReference type="AlphaFoldDB" id="A0A426ZF30"/>
<organism evidence="2 3">
    <name type="scientific">Ensete ventricosum</name>
    <name type="common">Abyssinian banana</name>
    <name type="synonym">Musa ensete</name>
    <dbReference type="NCBI Taxonomy" id="4639"/>
    <lineage>
        <taxon>Eukaryota</taxon>
        <taxon>Viridiplantae</taxon>
        <taxon>Streptophyta</taxon>
        <taxon>Embryophyta</taxon>
        <taxon>Tracheophyta</taxon>
        <taxon>Spermatophyta</taxon>
        <taxon>Magnoliopsida</taxon>
        <taxon>Liliopsida</taxon>
        <taxon>Zingiberales</taxon>
        <taxon>Musaceae</taxon>
        <taxon>Ensete</taxon>
    </lineage>
</organism>
<dbReference type="Proteomes" id="UP000287651">
    <property type="component" value="Unassembled WGS sequence"/>
</dbReference>
<name>A0A426ZF30_ENSVE</name>
<protein>
    <submittedName>
        <fullName evidence="2">Uncharacterized protein</fullName>
    </submittedName>
</protein>
<feature type="region of interest" description="Disordered" evidence="1">
    <location>
        <begin position="1"/>
        <end position="54"/>
    </location>
</feature>
<gene>
    <name evidence="2" type="ORF">B296_00011991</name>
</gene>
<evidence type="ECO:0000313" key="3">
    <source>
        <dbReference type="Proteomes" id="UP000287651"/>
    </source>
</evidence>
<sequence>MDIRSEANLDAEGFKQKDSRKGPSDYRTGSRRGDAQGFPPGGAQGLDTQMANAASTVRHAPTCLGARFNAQ</sequence>
<dbReference type="EMBL" id="AMZH03006931">
    <property type="protein sequence ID" value="RRT62579.1"/>
    <property type="molecule type" value="Genomic_DNA"/>
</dbReference>
<comment type="caution">
    <text evidence="2">The sequence shown here is derived from an EMBL/GenBank/DDBJ whole genome shotgun (WGS) entry which is preliminary data.</text>
</comment>